<dbReference type="EMBL" id="UINC01033413">
    <property type="protein sequence ID" value="SVB22665.1"/>
    <property type="molecule type" value="Genomic_DNA"/>
</dbReference>
<dbReference type="AlphaFoldDB" id="A0A382C973"/>
<feature type="transmembrane region" description="Helical" evidence="1">
    <location>
        <begin position="6"/>
        <end position="25"/>
    </location>
</feature>
<organism evidence="2">
    <name type="scientific">marine metagenome</name>
    <dbReference type="NCBI Taxonomy" id="408172"/>
    <lineage>
        <taxon>unclassified sequences</taxon>
        <taxon>metagenomes</taxon>
        <taxon>ecological metagenomes</taxon>
    </lineage>
</organism>
<gene>
    <name evidence="2" type="ORF">METZ01_LOCUS175519</name>
</gene>
<proteinExistence type="predicted"/>
<reference evidence="2" key="1">
    <citation type="submission" date="2018-05" db="EMBL/GenBank/DDBJ databases">
        <authorList>
            <person name="Lanie J.A."/>
            <person name="Ng W.-L."/>
            <person name="Kazmierczak K.M."/>
            <person name="Andrzejewski T.M."/>
            <person name="Davidsen T.M."/>
            <person name="Wayne K.J."/>
            <person name="Tettelin H."/>
            <person name="Glass J.I."/>
            <person name="Rusch D."/>
            <person name="Podicherti R."/>
            <person name="Tsui H.-C.T."/>
            <person name="Winkler M.E."/>
        </authorList>
    </citation>
    <scope>NUCLEOTIDE SEQUENCE</scope>
</reference>
<protein>
    <submittedName>
        <fullName evidence="2">Uncharacterized protein</fullName>
    </submittedName>
</protein>
<evidence type="ECO:0000313" key="2">
    <source>
        <dbReference type="EMBL" id="SVB22665.1"/>
    </source>
</evidence>
<keyword evidence="1" id="KW-1133">Transmembrane helix</keyword>
<name>A0A382C973_9ZZZZ</name>
<accession>A0A382C973</accession>
<keyword evidence="1" id="KW-0812">Transmembrane</keyword>
<keyword evidence="1" id="KW-0472">Membrane</keyword>
<sequence length="36" mass="4094">MGLPNWALYAIIAAVVYSIILFVVIEKTWPREGDDE</sequence>
<evidence type="ECO:0000256" key="1">
    <source>
        <dbReference type="SAM" id="Phobius"/>
    </source>
</evidence>